<dbReference type="EMBL" id="CP036433">
    <property type="protein sequence ID" value="QDU99098.1"/>
    <property type="molecule type" value="Genomic_DNA"/>
</dbReference>
<keyword evidence="4" id="KW-0175">Coiled coil</keyword>
<dbReference type="GO" id="GO:0046872">
    <property type="term" value="F:metal ion binding"/>
    <property type="evidence" value="ECO:0007669"/>
    <property type="project" value="UniProtKB-KW"/>
</dbReference>
<dbReference type="OrthoDB" id="127107at2"/>
<dbReference type="PANTHER" id="PTHR35889">
    <property type="entry name" value="CYCLOINULO-OLIGOSACCHARIDE FRUCTANOTRANSFERASE-RELATED"/>
    <property type="match status" value="1"/>
</dbReference>
<gene>
    <name evidence="6" type="primary">xly_3</name>
    <name evidence="6" type="ORF">Pla8534_70090</name>
</gene>
<evidence type="ECO:0000256" key="1">
    <source>
        <dbReference type="ARBA" id="ARBA00022723"/>
    </source>
</evidence>
<sequence length="982" mass="107885">MHRYSLLLLAGGLWTSFLGGVLAPRLQAGEAEQRAFFEARIRPVLIQHCNECHAADSKEIKGGLRVDSAAGLLTGGDSGPAVIAGKPDESPLMEALRYEGVEMPPAGRLSDKVIADFETWITQGAFDPRTDAPELAASSTGRTIDMEVERQFWSFQPPQAVPPPVLKDNWSETEVDRYVFARLQAAGLSPAPDADRRTLVRRLYFDLIGLPPTPEEVEAFVQDDSPEAWPKLVDRLLQSDQFGVHWGRHWLDVARYADSNGGDFNATFHNAWKYRDYVIASMNQDKPYDQFVREQLAGDLLPAESDAQRSEQIVATGFLMLGAKMLSERDKLKLTMDVVDEQLNTVGQTFMALTLGCARCHDHKFDPIPTKDYYAMAGIFRSTRTLQGESQQYVSTWPRRVLPTDAARVAAVEAFEAEQKSLQARIKATQLTVKQEEARLAKLKAGEQTLVFDDADARKIGDWKASTYSPTFVGKGYLHDDQSGKGEKSVEFTLNVPRTALYDVQCSYTPAGTRASNVPVSIVHADGQIEVVLDQTRKPTADELFASVGQFSFTKGTPGLLTISNAGTRGHVIVDAVRLVELDQDGKPVQAELDAQDPALVQAIAAVDLATSQLEEQEQALKDLLASAPAPLPQAIAVDEAKAIADCEICIRGEHLNQGPVAPRGVLQAATYGEPPTFNDQQSGRLELAQWLASPTHPLTARVYVNRLWHHLFGQGLVATVDNFGQLGDRPSHPLLLDRLALDFIDSGWSTKAALRQMALSRTYRMSNQYDDTAWNLDPENHLLWRAHSRRLPAEAIRDSMLAVSGQLDLSPGGSPVEGLGVLVTQNVADEKAFVGKPSQHRSTYMPIIRSQIPAILAVFDFADPDLVTGRRAVTNVPAQALLLLNSPFVMEQAAAVEARLTAEESFRTADRRTQIEGIYQAVLSRPPTAAEIDRAEEYLTAAAEFIADDKANGEKTKAEPPSPLAQLIHTLFASTEFRLLN</sequence>
<feature type="coiled-coil region" evidence="4">
    <location>
        <begin position="412"/>
        <end position="446"/>
    </location>
</feature>
<dbReference type="InterPro" id="IPR009056">
    <property type="entry name" value="Cyt_c-like_dom"/>
</dbReference>
<dbReference type="InterPro" id="IPR022655">
    <property type="entry name" value="DUF1553"/>
</dbReference>
<dbReference type="RefSeq" id="WP_145058850.1">
    <property type="nucleotide sequence ID" value="NZ_CP036433.1"/>
</dbReference>
<name>A0A518E4U7_9BACT</name>
<dbReference type="Pfam" id="PF07635">
    <property type="entry name" value="PSCyt1"/>
    <property type="match status" value="1"/>
</dbReference>
<evidence type="ECO:0000259" key="5">
    <source>
        <dbReference type="PROSITE" id="PS51007"/>
    </source>
</evidence>
<evidence type="ECO:0000256" key="3">
    <source>
        <dbReference type="PROSITE-ProRule" id="PRU00433"/>
    </source>
</evidence>
<reference evidence="6 7" key="1">
    <citation type="submission" date="2019-02" db="EMBL/GenBank/DDBJ databases">
        <title>Deep-cultivation of Planctomycetes and their phenomic and genomic characterization uncovers novel biology.</title>
        <authorList>
            <person name="Wiegand S."/>
            <person name="Jogler M."/>
            <person name="Boedeker C."/>
            <person name="Pinto D."/>
            <person name="Vollmers J."/>
            <person name="Rivas-Marin E."/>
            <person name="Kohn T."/>
            <person name="Peeters S.H."/>
            <person name="Heuer A."/>
            <person name="Rast P."/>
            <person name="Oberbeckmann S."/>
            <person name="Bunk B."/>
            <person name="Jeske O."/>
            <person name="Meyerdierks A."/>
            <person name="Storesund J.E."/>
            <person name="Kallscheuer N."/>
            <person name="Luecker S."/>
            <person name="Lage O.M."/>
            <person name="Pohl T."/>
            <person name="Merkel B.J."/>
            <person name="Hornburger P."/>
            <person name="Mueller R.-W."/>
            <person name="Bruemmer F."/>
            <person name="Labrenz M."/>
            <person name="Spormann A.M."/>
            <person name="Op den Camp H."/>
            <person name="Overmann J."/>
            <person name="Amann R."/>
            <person name="Jetten M.S.M."/>
            <person name="Mascher T."/>
            <person name="Medema M.H."/>
            <person name="Devos D.P."/>
            <person name="Kaster A.-K."/>
            <person name="Ovreas L."/>
            <person name="Rohde M."/>
            <person name="Galperin M.Y."/>
            <person name="Jogler C."/>
        </authorList>
    </citation>
    <scope>NUCLEOTIDE SEQUENCE [LARGE SCALE GENOMIC DNA]</scope>
    <source>
        <strain evidence="6 7">Pla85_3_4</strain>
    </source>
</reference>
<protein>
    <submittedName>
        <fullName evidence="6">Xanthan lyase</fullName>
        <ecNumber evidence="6">4.2.2.12</ecNumber>
    </submittedName>
</protein>
<dbReference type="Pfam" id="PF07583">
    <property type="entry name" value="PSCyt2"/>
    <property type="match status" value="1"/>
</dbReference>
<dbReference type="Pfam" id="PF25275">
    <property type="entry name" value="Golvesin_C"/>
    <property type="match status" value="1"/>
</dbReference>
<dbReference type="GO" id="GO:0020037">
    <property type="term" value="F:heme binding"/>
    <property type="evidence" value="ECO:0007669"/>
    <property type="project" value="InterPro"/>
</dbReference>
<feature type="domain" description="Cytochrome c" evidence="5">
    <location>
        <begin position="28"/>
        <end position="125"/>
    </location>
</feature>
<dbReference type="InterPro" id="IPR011429">
    <property type="entry name" value="Cyt_c_Planctomycete-type"/>
</dbReference>
<dbReference type="InterPro" id="IPR033803">
    <property type="entry name" value="CBD-like_Golvesin-Xly"/>
</dbReference>
<organism evidence="6 7">
    <name type="scientific">Lignipirellula cremea</name>
    <dbReference type="NCBI Taxonomy" id="2528010"/>
    <lineage>
        <taxon>Bacteria</taxon>
        <taxon>Pseudomonadati</taxon>
        <taxon>Planctomycetota</taxon>
        <taxon>Planctomycetia</taxon>
        <taxon>Pirellulales</taxon>
        <taxon>Pirellulaceae</taxon>
        <taxon>Lignipirellula</taxon>
    </lineage>
</organism>
<dbReference type="PANTHER" id="PTHR35889:SF3">
    <property type="entry name" value="F-BOX DOMAIN-CONTAINING PROTEIN"/>
    <property type="match status" value="1"/>
</dbReference>
<evidence type="ECO:0000256" key="2">
    <source>
        <dbReference type="ARBA" id="ARBA00023004"/>
    </source>
</evidence>
<accession>A0A518E4U7</accession>
<dbReference type="KEGG" id="lcre:Pla8534_70090"/>
<keyword evidence="7" id="KW-1185">Reference proteome</keyword>
<evidence type="ECO:0000313" key="6">
    <source>
        <dbReference type="EMBL" id="QDU99098.1"/>
    </source>
</evidence>
<evidence type="ECO:0000256" key="4">
    <source>
        <dbReference type="SAM" id="Coils"/>
    </source>
</evidence>
<dbReference type="PROSITE" id="PS51007">
    <property type="entry name" value="CYTC"/>
    <property type="match status" value="1"/>
</dbReference>
<proteinExistence type="predicted"/>
<feature type="coiled-coil region" evidence="4">
    <location>
        <begin position="600"/>
        <end position="627"/>
    </location>
</feature>
<evidence type="ECO:0000313" key="7">
    <source>
        <dbReference type="Proteomes" id="UP000317648"/>
    </source>
</evidence>
<keyword evidence="3" id="KW-0349">Heme</keyword>
<dbReference type="InterPro" id="IPR011444">
    <property type="entry name" value="DUF1549"/>
</dbReference>
<dbReference type="AlphaFoldDB" id="A0A518E4U7"/>
<keyword evidence="1 3" id="KW-0479">Metal-binding</keyword>
<dbReference type="EC" id="4.2.2.12" evidence="6"/>
<dbReference type="GO" id="GO:0047492">
    <property type="term" value="F:xanthan lyase activity"/>
    <property type="evidence" value="ECO:0007669"/>
    <property type="project" value="UniProtKB-EC"/>
</dbReference>
<dbReference type="Pfam" id="PF07587">
    <property type="entry name" value="PSD1"/>
    <property type="match status" value="1"/>
</dbReference>
<dbReference type="Proteomes" id="UP000317648">
    <property type="component" value="Chromosome"/>
</dbReference>
<dbReference type="GO" id="GO:0009055">
    <property type="term" value="F:electron transfer activity"/>
    <property type="evidence" value="ECO:0007669"/>
    <property type="project" value="InterPro"/>
</dbReference>
<keyword evidence="6" id="KW-0456">Lyase</keyword>
<keyword evidence="2 3" id="KW-0408">Iron</keyword>